<dbReference type="RefSeq" id="WP_377961421.1">
    <property type="nucleotide sequence ID" value="NZ_JBHZOL010000021.1"/>
</dbReference>
<gene>
    <name evidence="2" type="ORF">ACFVKH_03000</name>
</gene>
<reference evidence="2 3" key="1">
    <citation type="submission" date="2024-10" db="EMBL/GenBank/DDBJ databases">
        <authorList>
            <person name="Ratan Roy A."/>
            <person name="Morales Sandoval P.H."/>
            <person name="De Los Santos Villalobos S."/>
            <person name="Chakraborty S."/>
            <person name="Mukherjee J."/>
        </authorList>
    </citation>
    <scope>NUCLEOTIDE SEQUENCE [LARGE SCALE GENOMIC DNA]</scope>
    <source>
        <strain evidence="2 3">S1</strain>
    </source>
</reference>
<protein>
    <submittedName>
        <fullName evidence="2">Glycosyltransferase family 2 protein</fullName>
    </submittedName>
</protein>
<dbReference type="InterPro" id="IPR029044">
    <property type="entry name" value="Nucleotide-diphossugar_trans"/>
</dbReference>
<name>A0ABW6IAR7_9CYAN</name>
<dbReference type="Gene3D" id="3.90.550.10">
    <property type="entry name" value="Spore Coat Polysaccharide Biosynthesis Protein SpsA, Chain A"/>
    <property type="match status" value="1"/>
</dbReference>
<evidence type="ECO:0000313" key="3">
    <source>
        <dbReference type="Proteomes" id="UP001600165"/>
    </source>
</evidence>
<dbReference type="InterPro" id="IPR050834">
    <property type="entry name" value="Glycosyltransf_2"/>
</dbReference>
<proteinExistence type="predicted"/>
<evidence type="ECO:0000313" key="2">
    <source>
        <dbReference type="EMBL" id="MFE4105229.1"/>
    </source>
</evidence>
<accession>A0ABW6IAR7</accession>
<organism evidence="2 3">
    <name type="scientific">Almyronema epifaneia S1</name>
    <dbReference type="NCBI Taxonomy" id="2991925"/>
    <lineage>
        <taxon>Bacteria</taxon>
        <taxon>Bacillati</taxon>
        <taxon>Cyanobacteriota</taxon>
        <taxon>Cyanophyceae</taxon>
        <taxon>Nodosilineales</taxon>
        <taxon>Nodosilineaceae</taxon>
        <taxon>Almyronema</taxon>
        <taxon>Almyronema epifaneia</taxon>
    </lineage>
</organism>
<keyword evidence="3" id="KW-1185">Reference proteome</keyword>
<dbReference type="EMBL" id="JBHZOL010000021">
    <property type="protein sequence ID" value="MFE4105229.1"/>
    <property type="molecule type" value="Genomic_DNA"/>
</dbReference>
<evidence type="ECO:0000259" key="1">
    <source>
        <dbReference type="Pfam" id="PF00535"/>
    </source>
</evidence>
<sequence length="327" mass="37699">MTIKASVIIPTKNPGKQFHNVLNAVLSQKAPWPYEVIVIDSGSTDGTLDYCHKLAGKLRLIEILPEEFGHGKTRNYAASQSMGEFVVFLTHDALPKDESWLSNLVEATNESETIAGSFGRHIAYPNGNPFNARDLELHFDNFLSHPSIVNIDSLERYQTDIAYRQFLHFFSNNNSCIRRSVLQKIPFPDVDFAEDQIWAMKALEAGYSKRFVNDAIVFHSHDYFPFELFKRSVDESRALAKMFGYQLCPNLYQLFLQSIKTTIRDLKFAYRKKLFLTNPFWSSISPLLNFSKQLGFYVGQRLTRQNNDFLLDRMSLDRAMKQGKRKL</sequence>
<dbReference type="InterPro" id="IPR001173">
    <property type="entry name" value="Glyco_trans_2-like"/>
</dbReference>
<feature type="domain" description="Glycosyltransferase 2-like" evidence="1">
    <location>
        <begin position="6"/>
        <end position="184"/>
    </location>
</feature>
<dbReference type="Pfam" id="PF00535">
    <property type="entry name" value="Glycos_transf_2"/>
    <property type="match status" value="1"/>
</dbReference>
<dbReference type="Proteomes" id="UP001600165">
    <property type="component" value="Unassembled WGS sequence"/>
</dbReference>
<dbReference type="SUPFAM" id="SSF53448">
    <property type="entry name" value="Nucleotide-diphospho-sugar transferases"/>
    <property type="match status" value="1"/>
</dbReference>
<dbReference type="PANTHER" id="PTHR43685:SF13">
    <property type="entry name" value="O ANTIGEN BIOSYNTHESIS RHAMNOSYLTRANSFERASE RFBN"/>
    <property type="match status" value="1"/>
</dbReference>
<dbReference type="PANTHER" id="PTHR43685">
    <property type="entry name" value="GLYCOSYLTRANSFERASE"/>
    <property type="match status" value="1"/>
</dbReference>
<comment type="caution">
    <text evidence="2">The sequence shown here is derived from an EMBL/GenBank/DDBJ whole genome shotgun (WGS) entry which is preliminary data.</text>
</comment>